<dbReference type="InterPro" id="IPR052048">
    <property type="entry name" value="ST_Response_Regulator"/>
</dbReference>
<dbReference type="EMBL" id="JAEUGD010000042">
    <property type="protein sequence ID" value="MBL6447110.1"/>
    <property type="molecule type" value="Genomic_DNA"/>
</dbReference>
<evidence type="ECO:0000259" key="2">
    <source>
        <dbReference type="PROSITE" id="PS50110"/>
    </source>
</evidence>
<protein>
    <submittedName>
        <fullName evidence="3">Response regulator</fullName>
    </submittedName>
</protein>
<dbReference type="PANTHER" id="PTHR43228:SF1">
    <property type="entry name" value="TWO-COMPONENT RESPONSE REGULATOR ARR22"/>
    <property type="match status" value="1"/>
</dbReference>
<proteinExistence type="predicted"/>
<dbReference type="PROSITE" id="PS50110">
    <property type="entry name" value="RESPONSE_REGULATORY"/>
    <property type="match status" value="1"/>
</dbReference>
<organism evidence="3 4">
    <name type="scientific">Fulvivirga marina</name>
    <dbReference type="NCBI Taxonomy" id="2494733"/>
    <lineage>
        <taxon>Bacteria</taxon>
        <taxon>Pseudomonadati</taxon>
        <taxon>Bacteroidota</taxon>
        <taxon>Cytophagia</taxon>
        <taxon>Cytophagales</taxon>
        <taxon>Fulvivirgaceae</taxon>
        <taxon>Fulvivirga</taxon>
    </lineage>
</organism>
<dbReference type="InterPro" id="IPR011006">
    <property type="entry name" value="CheY-like_superfamily"/>
</dbReference>
<keyword evidence="4" id="KW-1185">Reference proteome</keyword>
<dbReference type="Pfam" id="PF00072">
    <property type="entry name" value="Response_reg"/>
    <property type="match status" value="1"/>
</dbReference>
<dbReference type="SUPFAM" id="SSF52172">
    <property type="entry name" value="CheY-like"/>
    <property type="match status" value="1"/>
</dbReference>
<feature type="domain" description="Response regulatory" evidence="2">
    <location>
        <begin position="4"/>
        <end position="119"/>
    </location>
</feature>
<evidence type="ECO:0000313" key="3">
    <source>
        <dbReference type="EMBL" id="MBL6447110.1"/>
    </source>
</evidence>
<evidence type="ECO:0000313" key="4">
    <source>
        <dbReference type="Proteomes" id="UP000614216"/>
    </source>
</evidence>
<dbReference type="PANTHER" id="PTHR43228">
    <property type="entry name" value="TWO-COMPONENT RESPONSE REGULATOR"/>
    <property type="match status" value="1"/>
</dbReference>
<evidence type="ECO:0000256" key="1">
    <source>
        <dbReference type="PROSITE-ProRule" id="PRU00169"/>
    </source>
</evidence>
<name>A0A937KEH1_9BACT</name>
<sequence length="121" mass="13033">MNKSVLIVDDSLYMRTLIKDALQGAGYQIAGEAANGEEAIDLAFELEPDIITLDNILPDMIGTDILKVFKEEGLSSKIIMISAVGQDSVISQGLDLGALAYIVKPFTSETLLSTISQNIKE</sequence>
<dbReference type="SMART" id="SM00448">
    <property type="entry name" value="REC"/>
    <property type="match status" value="1"/>
</dbReference>
<feature type="modified residue" description="4-aspartylphosphate" evidence="1">
    <location>
        <position position="54"/>
    </location>
</feature>
<dbReference type="Gene3D" id="3.40.50.2300">
    <property type="match status" value="1"/>
</dbReference>
<comment type="caution">
    <text evidence="3">The sequence shown here is derived from an EMBL/GenBank/DDBJ whole genome shotgun (WGS) entry which is preliminary data.</text>
</comment>
<gene>
    <name evidence="3" type="ORF">JMN32_12380</name>
</gene>
<dbReference type="Proteomes" id="UP000614216">
    <property type="component" value="Unassembled WGS sequence"/>
</dbReference>
<dbReference type="GO" id="GO:0000160">
    <property type="term" value="P:phosphorelay signal transduction system"/>
    <property type="evidence" value="ECO:0007669"/>
    <property type="project" value="InterPro"/>
</dbReference>
<reference evidence="3" key="1">
    <citation type="submission" date="2021-01" db="EMBL/GenBank/DDBJ databases">
        <title>Fulvivirga kasyanovii gen. nov., sp nov., a novel member of the phylum Bacteroidetes isolated from seawater in a mussel farm.</title>
        <authorList>
            <person name="Zhao L.-H."/>
            <person name="Wang Z.-J."/>
        </authorList>
    </citation>
    <scope>NUCLEOTIDE SEQUENCE</scope>
    <source>
        <strain evidence="3">29W222</strain>
    </source>
</reference>
<dbReference type="AlphaFoldDB" id="A0A937KEH1"/>
<dbReference type="InterPro" id="IPR001789">
    <property type="entry name" value="Sig_transdc_resp-reg_receiver"/>
</dbReference>
<keyword evidence="1" id="KW-0597">Phosphoprotein</keyword>
<dbReference type="RefSeq" id="WP_202856637.1">
    <property type="nucleotide sequence ID" value="NZ_JAEUGD010000042.1"/>
</dbReference>
<accession>A0A937KEH1</accession>